<gene>
    <name evidence="14" type="ORF">TESG_03280</name>
</gene>
<feature type="domain" description="ABC transporter" evidence="13">
    <location>
        <begin position="329"/>
        <end position="655"/>
    </location>
</feature>
<dbReference type="InterPro" id="IPR047038">
    <property type="entry name" value="eEF3_chromodomain-like_sf"/>
</dbReference>
<evidence type="ECO:0000256" key="11">
    <source>
        <dbReference type="ARBA" id="ARBA00049360"/>
    </source>
</evidence>
<dbReference type="PROSITE" id="PS50893">
    <property type="entry name" value="ABC_TRANSPORTER_2"/>
    <property type="match status" value="1"/>
</dbReference>
<dbReference type="InterPro" id="IPR050611">
    <property type="entry name" value="ABCF"/>
</dbReference>
<dbReference type="UniPathway" id="UPA00345"/>
<dbReference type="HOGENOM" id="CLU_002848_1_0_1"/>
<dbReference type="InterPro" id="IPR011989">
    <property type="entry name" value="ARM-like"/>
</dbReference>
<comment type="similarity">
    <text evidence="4">Belongs to the ABC transporter superfamily. ABCF family. EF3 subfamily.</text>
</comment>
<evidence type="ECO:0000256" key="5">
    <source>
        <dbReference type="ARBA" id="ARBA00022490"/>
    </source>
</evidence>
<evidence type="ECO:0000256" key="3">
    <source>
        <dbReference type="ARBA" id="ARBA00004815"/>
    </source>
</evidence>
<dbReference type="FunFam" id="2.40.50.990:FF:000001">
    <property type="entry name" value="Elongation factor 3"/>
    <property type="match status" value="1"/>
</dbReference>
<keyword evidence="7" id="KW-0547">Nucleotide-binding</keyword>
<comment type="catalytic activity">
    <reaction evidence="11">
        <text>ATP + H2O = ADP + phosphate + H(+)</text>
        <dbReference type="Rhea" id="RHEA:13065"/>
        <dbReference type="ChEBI" id="CHEBI:15377"/>
        <dbReference type="ChEBI" id="CHEBI:15378"/>
        <dbReference type="ChEBI" id="CHEBI:30616"/>
        <dbReference type="ChEBI" id="CHEBI:43474"/>
        <dbReference type="ChEBI" id="CHEBI:456216"/>
    </reaction>
</comment>
<dbReference type="InterPro" id="IPR027417">
    <property type="entry name" value="P-loop_NTPase"/>
</dbReference>
<dbReference type="Gene3D" id="2.40.50.990">
    <property type="match status" value="1"/>
</dbReference>
<evidence type="ECO:0000256" key="9">
    <source>
        <dbReference type="ARBA" id="ARBA00022840"/>
    </source>
</evidence>
<dbReference type="SMART" id="SM00382">
    <property type="entry name" value="AAA"/>
    <property type="match status" value="2"/>
</dbReference>
<dbReference type="OrthoDB" id="2110130at2759"/>
<keyword evidence="15" id="KW-1185">Reference proteome</keyword>
<evidence type="ECO:0000259" key="13">
    <source>
        <dbReference type="PROSITE" id="PS50893"/>
    </source>
</evidence>
<protein>
    <submittedName>
        <fullName evidence="14">Elongation factor 3</fullName>
    </submittedName>
</protein>
<name>F2RWW6_TRIT1</name>
<evidence type="ECO:0000256" key="8">
    <source>
        <dbReference type="ARBA" id="ARBA00022768"/>
    </source>
</evidence>
<dbReference type="GO" id="GO:0005737">
    <property type="term" value="C:cytoplasm"/>
    <property type="evidence" value="ECO:0007669"/>
    <property type="project" value="UniProtKB-SubCell"/>
</dbReference>
<dbReference type="InterPro" id="IPR016024">
    <property type="entry name" value="ARM-type_fold"/>
</dbReference>
<evidence type="ECO:0000256" key="2">
    <source>
        <dbReference type="ARBA" id="ARBA00004496"/>
    </source>
</evidence>
<dbReference type="Pfam" id="PF24984">
    <property type="entry name" value="HEAT_EF3_GNC1"/>
    <property type="match status" value="1"/>
</dbReference>
<reference evidence="15" key="1">
    <citation type="journal article" date="2012" name="MBio">
        <title>Comparative genome analysis of Trichophyton rubrum and related dermatophytes reveals candidate genes involved in infection.</title>
        <authorList>
            <person name="Martinez D.A."/>
            <person name="Oliver B.G."/>
            <person name="Graeser Y."/>
            <person name="Goldberg J.M."/>
            <person name="Li W."/>
            <person name="Martinez-Rossi N.M."/>
            <person name="Monod M."/>
            <person name="Shelest E."/>
            <person name="Barton R.C."/>
            <person name="Birch E."/>
            <person name="Brakhage A.A."/>
            <person name="Chen Z."/>
            <person name="Gurr S.J."/>
            <person name="Heiman D."/>
            <person name="Heitman J."/>
            <person name="Kosti I."/>
            <person name="Rossi A."/>
            <person name="Saif S."/>
            <person name="Samalova M."/>
            <person name="Saunders C.W."/>
            <person name="Shea T."/>
            <person name="Summerbell R.C."/>
            <person name="Xu J."/>
            <person name="Young S."/>
            <person name="Zeng Q."/>
            <person name="Birren B.W."/>
            <person name="Cuomo C.A."/>
            <person name="White T.C."/>
        </authorList>
    </citation>
    <scope>NUCLEOTIDE SEQUENCE [LARGE SCALE GENOMIC DNA]</scope>
    <source>
        <strain evidence="15">CBS 112818</strain>
    </source>
</reference>
<evidence type="ECO:0000313" key="15">
    <source>
        <dbReference type="Proteomes" id="UP000009172"/>
    </source>
</evidence>
<dbReference type="SUPFAM" id="SSF48371">
    <property type="entry name" value="ARM repeat"/>
    <property type="match status" value="1"/>
</dbReference>
<dbReference type="EMBL" id="GG698490">
    <property type="protein sequence ID" value="EGD95815.1"/>
    <property type="molecule type" value="Genomic_DNA"/>
</dbReference>
<evidence type="ECO:0000256" key="7">
    <source>
        <dbReference type="ARBA" id="ARBA00022741"/>
    </source>
</evidence>
<dbReference type="Gene3D" id="3.40.50.300">
    <property type="entry name" value="P-loop containing nucleotide triphosphate hydrolases"/>
    <property type="match status" value="2"/>
</dbReference>
<dbReference type="AlphaFoldDB" id="F2RWW6"/>
<keyword evidence="8 14" id="KW-0251">Elongation factor</keyword>
<dbReference type="InterPro" id="IPR003593">
    <property type="entry name" value="AAA+_ATPase"/>
</dbReference>
<keyword evidence="5" id="KW-0963">Cytoplasm</keyword>
<dbReference type="PANTHER" id="PTHR19211">
    <property type="entry name" value="ATP-BINDING TRANSPORT PROTEIN-RELATED"/>
    <property type="match status" value="1"/>
</dbReference>
<keyword evidence="6" id="KW-0677">Repeat</keyword>
<dbReference type="PANTHER" id="PTHR19211:SF5">
    <property type="entry name" value="ELONGATION FACTOR 3A-RELATED"/>
    <property type="match status" value="1"/>
</dbReference>
<evidence type="ECO:0000313" key="14">
    <source>
        <dbReference type="EMBL" id="EGD95815.1"/>
    </source>
</evidence>
<dbReference type="Gene3D" id="1.25.10.10">
    <property type="entry name" value="Leucine-rich Repeat Variant"/>
    <property type="match status" value="1"/>
</dbReference>
<organism evidence="14 15">
    <name type="scientific">Trichophyton tonsurans (strain CBS 112818)</name>
    <name type="common">Scalp ringworm fungus</name>
    <dbReference type="NCBI Taxonomy" id="647933"/>
    <lineage>
        <taxon>Eukaryota</taxon>
        <taxon>Fungi</taxon>
        <taxon>Dikarya</taxon>
        <taxon>Ascomycota</taxon>
        <taxon>Pezizomycotina</taxon>
        <taxon>Eurotiomycetes</taxon>
        <taxon>Eurotiomycetidae</taxon>
        <taxon>Onygenales</taxon>
        <taxon>Arthrodermataceae</taxon>
        <taxon>Trichophyton</taxon>
    </lineage>
</organism>
<evidence type="ECO:0000256" key="12">
    <source>
        <dbReference type="SAM" id="MobiDB-lite"/>
    </source>
</evidence>
<dbReference type="GO" id="GO:0003746">
    <property type="term" value="F:translation elongation factor activity"/>
    <property type="evidence" value="ECO:0007669"/>
    <property type="project" value="UniProtKB-KW"/>
</dbReference>
<keyword evidence="10" id="KW-0648">Protein biosynthesis</keyword>
<dbReference type="InterPro" id="IPR040533">
    <property type="entry name" value="EF3_4HB"/>
</dbReference>
<dbReference type="Proteomes" id="UP000009172">
    <property type="component" value="Unassembled WGS sequence"/>
</dbReference>
<dbReference type="SUPFAM" id="SSF52540">
    <property type="entry name" value="P-loop containing nucleoside triphosphate hydrolases"/>
    <property type="match status" value="2"/>
</dbReference>
<dbReference type="InterPro" id="IPR047036">
    <property type="entry name" value="EF3_4HB_sf"/>
</dbReference>
<dbReference type="PROSITE" id="PS00211">
    <property type="entry name" value="ABC_TRANSPORTER_1"/>
    <property type="match status" value="1"/>
</dbReference>
<dbReference type="GO" id="GO:0016887">
    <property type="term" value="F:ATP hydrolysis activity"/>
    <property type="evidence" value="ECO:0007669"/>
    <property type="project" value="InterPro"/>
</dbReference>
<comment type="subcellular location">
    <subcellularLocation>
        <location evidence="2">Cytoplasm</location>
    </subcellularLocation>
    <subcellularLocation>
        <location evidence="1">Membrane</location>
        <topology evidence="1">Multi-pass membrane protein</topology>
    </subcellularLocation>
</comment>
<comment type="pathway">
    <text evidence="3">Protein biosynthesis; polypeptide chain elongation.</text>
</comment>
<dbReference type="Gene3D" id="1.20.1390.20">
    <property type="match status" value="1"/>
</dbReference>
<dbReference type="InterPro" id="IPR017871">
    <property type="entry name" value="ABC_transporter-like_CS"/>
</dbReference>
<proteinExistence type="inferred from homology"/>
<evidence type="ECO:0000256" key="10">
    <source>
        <dbReference type="ARBA" id="ARBA00022917"/>
    </source>
</evidence>
<evidence type="ECO:0000256" key="1">
    <source>
        <dbReference type="ARBA" id="ARBA00004141"/>
    </source>
</evidence>
<feature type="compositionally biased region" description="Basic residues" evidence="12">
    <location>
        <begin position="683"/>
        <end position="694"/>
    </location>
</feature>
<feature type="region of interest" description="Disordered" evidence="12">
    <location>
        <begin position="637"/>
        <end position="706"/>
    </location>
</feature>
<evidence type="ECO:0000256" key="4">
    <source>
        <dbReference type="ARBA" id="ARBA00011054"/>
    </source>
</evidence>
<keyword evidence="9" id="KW-0067">ATP-binding</keyword>
<accession>F2RWW6</accession>
<dbReference type="InterPro" id="IPR003439">
    <property type="entry name" value="ABC_transporter-like_ATP-bd"/>
</dbReference>
<sequence>MVPLLDRGLAERETAIKRKSAVIVDNMCKLVEDPQIVAAFLPKLMPALNKNYDTLADPEAREKTKQGLDTLIRVGAVVDGKIPEVSKAGDIETVTAILRDLLEPKFKAQIEPAAATIEYIAAIAGQLIDEKVVDVADWTENILAYLTVIVGEEEARSMADALRKRASPAAAAEAEVEPDEEEGEDLCNCTFNLAYGAKILLNQTHLRLKRGQRYGLLGPNGSGKSTLMRAINNEQVEGFPKKDEVKTVFVEHDLDAADTEQTVIGWTEKKLRDVGITTELSAIQEQLVEFGFRVPSARSYFELGASEMEFKFPEPGFLEGVKTKAKAIVRVNKMSFQYPGTSKPQISDITFQCSLGSRIAVIGPNGAGKSTLVNVLTGELIPTTGEVYQHENIRIAYIKQHAFAHIDNHLDKTPSEYIQWRFATGEDRETMDRANKIVTDEDEKAMDKIYRIDGTQRRVIGIHSRRKFKNSYEYECSFTLGENVGMKNEKWTPMMTADNAWIPRNEILASHAKMVAEVDQKEALASGQFRPLVRKEIETHCSFFGLDAELVSHSRMRGLSGGQRVKVVLAACSWQRPHLIVLDEPTNYLDRDSLGALSKALKSFEGGVIIITHSKEFTENLTNEVWAVVDGKMTPSGHNWVQGQGSGPRLTDKGDDEEEKFDAMGNKIAATKKAKKLTSSELRKKKKDRMARRKRGEEVFSDEDDE</sequence>
<dbReference type="GO" id="GO:0005524">
    <property type="term" value="F:ATP binding"/>
    <property type="evidence" value="ECO:0007669"/>
    <property type="project" value="UniProtKB-KW"/>
</dbReference>
<dbReference type="GO" id="GO:0016020">
    <property type="term" value="C:membrane"/>
    <property type="evidence" value="ECO:0007669"/>
    <property type="project" value="UniProtKB-SubCell"/>
</dbReference>
<dbReference type="Pfam" id="PF00005">
    <property type="entry name" value="ABC_tran"/>
    <property type="match status" value="3"/>
</dbReference>
<evidence type="ECO:0000256" key="6">
    <source>
        <dbReference type="ARBA" id="ARBA00022737"/>
    </source>
</evidence>
<dbReference type="Pfam" id="PF17947">
    <property type="entry name" value="4HB"/>
    <property type="match status" value="1"/>
</dbReference>